<feature type="non-terminal residue" evidence="1">
    <location>
        <position position="1"/>
    </location>
</feature>
<organism evidence="1 2">
    <name type="scientific">Adiantum capillus-veneris</name>
    <name type="common">Maidenhair fern</name>
    <dbReference type="NCBI Taxonomy" id="13818"/>
    <lineage>
        <taxon>Eukaryota</taxon>
        <taxon>Viridiplantae</taxon>
        <taxon>Streptophyta</taxon>
        <taxon>Embryophyta</taxon>
        <taxon>Tracheophyta</taxon>
        <taxon>Polypodiopsida</taxon>
        <taxon>Polypodiidae</taxon>
        <taxon>Polypodiales</taxon>
        <taxon>Pteridineae</taxon>
        <taxon>Pteridaceae</taxon>
        <taxon>Vittarioideae</taxon>
        <taxon>Adiantum</taxon>
    </lineage>
</organism>
<proteinExistence type="predicted"/>
<sequence>NLFFFTPFLWGFLSSSSAVFFYNWVSFTLPSSTHPAELPTKTLLLSAKLQHRWDMASLPILLWQGHEDHPFRLPE</sequence>
<accession>A0A9D4UQ64</accession>
<comment type="caution">
    <text evidence="1">The sequence shown here is derived from an EMBL/GenBank/DDBJ whole genome shotgun (WGS) entry which is preliminary data.</text>
</comment>
<dbReference type="AlphaFoldDB" id="A0A9D4UQ64"/>
<name>A0A9D4UQ64_ADICA</name>
<evidence type="ECO:0000313" key="1">
    <source>
        <dbReference type="EMBL" id="KAI5072049.1"/>
    </source>
</evidence>
<gene>
    <name evidence="1" type="ORF">GOP47_0012155</name>
</gene>
<reference evidence="1" key="1">
    <citation type="submission" date="2021-01" db="EMBL/GenBank/DDBJ databases">
        <title>Adiantum capillus-veneris genome.</title>
        <authorList>
            <person name="Fang Y."/>
            <person name="Liao Q."/>
        </authorList>
    </citation>
    <scope>NUCLEOTIDE SEQUENCE</scope>
    <source>
        <strain evidence="1">H3</strain>
        <tissue evidence="1">Leaf</tissue>
    </source>
</reference>
<dbReference type="Proteomes" id="UP000886520">
    <property type="component" value="Chromosome 12"/>
</dbReference>
<dbReference type="EMBL" id="JABFUD020000012">
    <property type="protein sequence ID" value="KAI5072049.1"/>
    <property type="molecule type" value="Genomic_DNA"/>
</dbReference>
<evidence type="ECO:0000313" key="2">
    <source>
        <dbReference type="Proteomes" id="UP000886520"/>
    </source>
</evidence>
<protein>
    <submittedName>
        <fullName evidence="1">Uncharacterized protein</fullName>
    </submittedName>
</protein>
<keyword evidence="2" id="KW-1185">Reference proteome</keyword>